<sequence length="109" mass="12681">MKGMGWGCPPKKRTYSLYDFNSYHCTDQVLMQCLCRGITPQKYHTLFIHDHHRSILARGYEWRQQSILNMQMKVTVNVDNYTYCQQVCAAAVASRKLTALFQSIGQLSR</sequence>
<reference evidence="1" key="1">
    <citation type="submission" date="2014-11" db="EMBL/GenBank/DDBJ databases">
        <authorList>
            <person name="Amaro Gonzalez C."/>
        </authorList>
    </citation>
    <scope>NUCLEOTIDE SEQUENCE</scope>
</reference>
<proteinExistence type="predicted"/>
<evidence type="ECO:0000313" key="1">
    <source>
        <dbReference type="EMBL" id="JAH52369.1"/>
    </source>
</evidence>
<name>A0A0E9TFD9_ANGAN</name>
<dbReference type="EMBL" id="GBXM01056208">
    <property type="protein sequence ID" value="JAH52369.1"/>
    <property type="molecule type" value="Transcribed_RNA"/>
</dbReference>
<accession>A0A0E9TFD9</accession>
<reference evidence="1" key="2">
    <citation type="journal article" date="2015" name="Fish Shellfish Immunol.">
        <title>Early steps in the European eel (Anguilla anguilla)-Vibrio vulnificus interaction in the gills: Role of the RtxA13 toxin.</title>
        <authorList>
            <person name="Callol A."/>
            <person name="Pajuelo D."/>
            <person name="Ebbesson L."/>
            <person name="Teles M."/>
            <person name="MacKenzie S."/>
            <person name="Amaro C."/>
        </authorList>
    </citation>
    <scope>NUCLEOTIDE SEQUENCE</scope>
</reference>
<dbReference type="AlphaFoldDB" id="A0A0E9TFD9"/>
<organism evidence="1">
    <name type="scientific">Anguilla anguilla</name>
    <name type="common">European freshwater eel</name>
    <name type="synonym">Muraena anguilla</name>
    <dbReference type="NCBI Taxonomy" id="7936"/>
    <lineage>
        <taxon>Eukaryota</taxon>
        <taxon>Metazoa</taxon>
        <taxon>Chordata</taxon>
        <taxon>Craniata</taxon>
        <taxon>Vertebrata</taxon>
        <taxon>Euteleostomi</taxon>
        <taxon>Actinopterygii</taxon>
        <taxon>Neopterygii</taxon>
        <taxon>Teleostei</taxon>
        <taxon>Anguilliformes</taxon>
        <taxon>Anguillidae</taxon>
        <taxon>Anguilla</taxon>
    </lineage>
</organism>
<protein>
    <submittedName>
        <fullName evidence="1">Uncharacterized protein</fullName>
    </submittedName>
</protein>